<dbReference type="SMART" id="SM00339">
    <property type="entry name" value="FH"/>
    <property type="match status" value="1"/>
</dbReference>
<evidence type="ECO:0000256" key="2">
    <source>
        <dbReference type="ARBA" id="ARBA00023015"/>
    </source>
</evidence>
<evidence type="ECO:0000256" key="1">
    <source>
        <dbReference type="ARBA" id="ARBA00004123"/>
    </source>
</evidence>
<feature type="domain" description="Fork-head" evidence="8">
    <location>
        <begin position="289"/>
        <end position="383"/>
    </location>
</feature>
<keyword evidence="2" id="KW-0805">Transcription regulation</keyword>
<dbReference type="SUPFAM" id="SSF46785">
    <property type="entry name" value="Winged helix' DNA-binding domain"/>
    <property type="match status" value="1"/>
</dbReference>
<keyword evidence="9" id="KW-1185">Reference proteome</keyword>
<dbReference type="Gene3D" id="1.10.10.10">
    <property type="entry name" value="Winged helix-like DNA-binding domain superfamily/Winged helix DNA-binding domain"/>
    <property type="match status" value="1"/>
</dbReference>
<keyword evidence="4" id="KW-0804">Transcription</keyword>
<evidence type="ECO:0000256" key="5">
    <source>
        <dbReference type="ARBA" id="ARBA00023242"/>
    </source>
</evidence>
<dbReference type="GO" id="GO:0000987">
    <property type="term" value="F:cis-regulatory region sequence-specific DNA binding"/>
    <property type="evidence" value="ECO:0007669"/>
    <property type="project" value="TreeGrafter"/>
</dbReference>
<dbReference type="KEGG" id="csol:105362756"/>
<reference evidence="10" key="1">
    <citation type="submission" date="2025-08" db="UniProtKB">
        <authorList>
            <consortium name="RefSeq"/>
        </authorList>
    </citation>
    <scope>IDENTIFICATION</scope>
</reference>
<dbReference type="PANTHER" id="PTHR13962:SF17">
    <property type="entry name" value="FORKHEAD BOX PROTEIN N4"/>
    <property type="match status" value="1"/>
</dbReference>
<evidence type="ECO:0000259" key="8">
    <source>
        <dbReference type="PROSITE" id="PS50039"/>
    </source>
</evidence>
<sequence>MIGPSSGSGEGVPEDPNLRACTKRRAFDELDIESICDEVCGHNHHRQSTKKSRFLEDLQDSVSIEHEGNMIYVPLDEQQLQRDDLDGPLTRLEVLVVDGTWDEAFESFETASTTELTSIENEYNLHQHQQHETQNLENTFQDLYWSPSPNLHQQDYQQEEQQLVMPKIQSNESGRMRSGLGLSHTVLPASSSFEDQENGNLSWLLDFKLDSLIEAPEDKAAVLLPRDVQGNKTKFNGNNNRTASSYSHDSTKRSCNFVTPGLRYESTYSSSSSSFSLNDNRNRSAGSKKPPFTYTELIEHALQERGELTVSAIYQWITEHFPYYKSNDDRWKNSVRHNLSINPHFRKGSKAPHGAGHLWAIASQDESKPRQFFDITTIRQALKNEENISAKTDSRLVTMDEVAAATASITENVDEDDNVVDSITLEHCAEQILSGIKREVEVQYLVPMMVSSNGEIINNQQCHQNEQSDQHCPVKETDFLNPVSKEVVAEECGLISEGYLVTDLNPSSLNLNVAESEIVTADNLFGEELSFQFYEFSSPSQLQSA</sequence>
<dbReference type="GeneID" id="105362756"/>
<name>A0AAJ6YI96_9HYME</name>
<dbReference type="RefSeq" id="XP_011498546.1">
    <property type="nucleotide sequence ID" value="XM_011500244.1"/>
</dbReference>
<keyword evidence="3 6" id="KW-0238">DNA-binding</keyword>
<dbReference type="Pfam" id="PF00250">
    <property type="entry name" value="Forkhead"/>
    <property type="match status" value="1"/>
</dbReference>
<dbReference type="PRINTS" id="PR00053">
    <property type="entry name" value="FORKHEAD"/>
</dbReference>
<feature type="region of interest" description="Disordered" evidence="7">
    <location>
        <begin position="230"/>
        <end position="252"/>
    </location>
</feature>
<dbReference type="InterPro" id="IPR001766">
    <property type="entry name" value="Fork_head_dom"/>
</dbReference>
<evidence type="ECO:0000313" key="9">
    <source>
        <dbReference type="Proteomes" id="UP000695007"/>
    </source>
</evidence>
<organism evidence="9 10">
    <name type="scientific">Ceratosolen solmsi marchali</name>
    <dbReference type="NCBI Taxonomy" id="326594"/>
    <lineage>
        <taxon>Eukaryota</taxon>
        <taxon>Metazoa</taxon>
        <taxon>Ecdysozoa</taxon>
        <taxon>Arthropoda</taxon>
        <taxon>Hexapoda</taxon>
        <taxon>Insecta</taxon>
        <taxon>Pterygota</taxon>
        <taxon>Neoptera</taxon>
        <taxon>Endopterygota</taxon>
        <taxon>Hymenoptera</taxon>
        <taxon>Apocrita</taxon>
        <taxon>Proctotrupomorpha</taxon>
        <taxon>Chalcidoidea</taxon>
        <taxon>Agaonidae</taxon>
        <taxon>Agaoninae</taxon>
        <taxon>Ceratosolen</taxon>
    </lineage>
</organism>
<dbReference type="InterPro" id="IPR047119">
    <property type="entry name" value="FOXN2/3-like"/>
</dbReference>
<accession>A0AAJ6YI96</accession>
<evidence type="ECO:0000256" key="6">
    <source>
        <dbReference type="PROSITE-ProRule" id="PRU00089"/>
    </source>
</evidence>
<dbReference type="PANTHER" id="PTHR13962">
    <property type="entry name" value="FORKHEAD BOX PROTEIN N3-LIKE PROTEIN-RELATED"/>
    <property type="match status" value="1"/>
</dbReference>
<protein>
    <submittedName>
        <fullName evidence="10">Uncharacterized protein LOC105362756</fullName>
    </submittedName>
</protein>
<dbReference type="InterPro" id="IPR030456">
    <property type="entry name" value="TF_fork_head_CS_2"/>
</dbReference>
<evidence type="ECO:0000256" key="7">
    <source>
        <dbReference type="SAM" id="MobiDB-lite"/>
    </source>
</evidence>
<evidence type="ECO:0000256" key="3">
    <source>
        <dbReference type="ARBA" id="ARBA00023125"/>
    </source>
</evidence>
<dbReference type="PROSITE" id="PS00658">
    <property type="entry name" value="FORK_HEAD_2"/>
    <property type="match status" value="1"/>
</dbReference>
<proteinExistence type="predicted"/>
<dbReference type="InterPro" id="IPR036388">
    <property type="entry name" value="WH-like_DNA-bd_sf"/>
</dbReference>
<keyword evidence="5 6" id="KW-0539">Nucleus</keyword>
<evidence type="ECO:0000256" key="4">
    <source>
        <dbReference type="ARBA" id="ARBA00023163"/>
    </source>
</evidence>
<feature type="DNA-binding region" description="Fork-head" evidence="6">
    <location>
        <begin position="289"/>
        <end position="383"/>
    </location>
</feature>
<dbReference type="Proteomes" id="UP000695007">
    <property type="component" value="Unplaced"/>
</dbReference>
<dbReference type="AlphaFoldDB" id="A0AAJ6YI96"/>
<dbReference type="InterPro" id="IPR036390">
    <property type="entry name" value="WH_DNA-bd_sf"/>
</dbReference>
<dbReference type="GO" id="GO:0005634">
    <property type="term" value="C:nucleus"/>
    <property type="evidence" value="ECO:0007669"/>
    <property type="project" value="UniProtKB-SubCell"/>
</dbReference>
<gene>
    <name evidence="10" type="primary">LOC105362756</name>
</gene>
<dbReference type="PROSITE" id="PS50039">
    <property type="entry name" value="FORK_HEAD_3"/>
    <property type="match status" value="1"/>
</dbReference>
<comment type="subcellular location">
    <subcellularLocation>
        <location evidence="1 6">Nucleus</location>
    </subcellularLocation>
</comment>
<feature type="region of interest" description="Disordered" evidence="7">
    <location>
        <begin position="268"/>
        <end position="290"/>
    </location>
</feature>
<evidence type="ECO:0000313" key="10">
    <source>
        <dbReference type="RefSeq" id="XP_011498546.1"/>
    </source>
</evidence>
<dbReference type="GO" id="GO:0003700">
    <property type="term" value="F:DNA-binding transcription factor activity"/>
    <property type="evidence" value="ECO:0007669"/>
    <property type="project" value="InterPro"/>
</dbReference>
<dbReference type="CDD" id="cd00059">
    <property type="entry name" value="FH_FOX"/>
    <property type="match status" value="1"/>
</dbReference>